<dbReference type="Proteomes" id="UP000604046">
    <property type="component" value="Unassembled WGS sequence"/>
</dbReference>
<name>A0A812RL90_9DINO</name>
<evidence type="ECO:0000313" key="2">
    <source>
        <dbReference type="EMBL" id="CAE7444021.1"/>
    </source>
</evidence>
<feature type="coiled-coil region" evidence="1">
    <location>
        <begin position="51"/>
        <end position="159"/>
    </location>
</feature>
<dbReference type="AlphaFoldDB" id="A0A812RL90"/>
<gene>
    <name evidence="2" type="ORF">SNAT2548_LOCUS24157</name>
</gene>
<accession>A0A812RL90</accession>
<dbReference type="EMBL" id="CAJNDS010002347">
    <property type="protein sequence ID" value="CAE7444021.1"/>
    <property type="molecule type" value="Genomic_DNA"/>
</dbReference>
<keyword evidence="3" id="KW-1185">Reference proteome</keyword>
<organism evidence="2 3">
    <name type="scientific">Symbiodinium natans</name>
    <dbReference type="NCBI Taxonomy" id="878477"/>
    <lineage>
        <taxon>Eukaryota</taxon>
        <taxon>Sar</taxon>
        <taxon>Alveolata</taxon>
        <taxon>Dinophyceae</taxon>
        <taxon>Suessiales</taxon>
        <taxon>Symbiodiniaceae</taxon>
        <taxon>Symbiodinium</taxon>
    </lineage>
</organism>
<sequence length="196" mass="22325">MTDAPMYLQDGHLMCTWCYWYGPHGDHGDRAAGNDEDSCGESEGQPFADNRRMLRAQNLELQKQNIELQKQLWSAQRVVEAGHAKMKAERAMQQSFVKSLFDRMEALEEALRKAHKQNRCAQWALRGSFDRISDVTEELEDAQAVLEAVMQEKDQVARAVSLPDAASWRLKDSAKKVVEAPMQTQVLCLSMPRLLM</sequence>
<evidence type="ECO:0000256" key="1">
    <source>
        <dbReference type="SAM" id="Coils"/>
    </source>
</evidence>
<evidence type="ECO:0000313" key="3">
    <source>
        <dbReference type="Proteomes" id="UP000604046"/>
    </source>
</evidence>
<keyword evidence="1" id="KW-0175">Coiled coil</keyword>
<reference evidence="2" key="1">
    <citation type="submission" date="2021-02" db="EMBL/GenBank/DDBJ databases">
        <authorList>
            <person name="Dougan E. K."/>
            <person name="Rhodes N."/>
            <person name="Thang M."/>
            <person name="Chan C."/>
        </authorList>
    </citation>
    <scope>NUCLEOTIDE SEQUENCE</scope>
</reference>
<proteinExistence type="predicted"/>
<comment type="caution">
    <text evidence="2">The sequence shown here is derived from an EMBL/GenBank/DDBJ whole genome shotgun (WGS) entry which is preliminary data.</text>
</comment>
<protein>
    <submittedName>
        <fullName evidence="2">Uncharacterized protein</fullName>
    </submittedName>
</protein>